<organism evidence="3 4">
    <name type="scientific">Clostridium tepidiprofundi DSM 19306</name>
    <dbReference type="NCBI Taxonomy" id="1121338"/>
    <lineage>
        <taxon>Bacteria</taxon>
        <taxon>Bacillati</taxon>
        <taxon>Bacillota</taxon>
        <taxon>Clostridia</taxon>
        <taxon>Eubacteriales</taxon>
        <taxon>Clostridiaceae</taxon>
        <taxon>Clostridium</taxon>
    </lineage>
</organism>
<keyword evidence="4" id="KW-1185">Reference proteome</keyword>
<dbReference type="PATRIC" id="fig|1121338.3.peg.2684"/>
<evidence type="ECO:0000313" key="4">
    <source>
        <dbReference type="Proteomes" id="UP000075531"/>
    </source>
</evidence>
<dbReference type="RefSeq" id="WP_066827316.1">
    <property type="nucleotide sequence ID" value="NZ_LTBA01000066.1"/>
</dbReference>
<accession>A0A151ASE1</accession>
<sequence length="342" mass="37679">METKTKKEGGKFALNEYDIIIIGGGVAGMSAAIEAKRNGINNIIILEREDDLGGILNQCIHADYSMEGYEVKLTGPEYAQILIDKVEELNIEYKLNTMVLEIKDDRSIVAVNDKEGIINIKTKAIILATGCSEMPKGDMNILYNGCAGIYTVGAVQKFVNIEGVLPGKEVVILGSGDIGLIIARRMILEGANVKLIVEYMDQPRGLKKNVIDCIEAFDIPLKLNSTVIDIYGKDRIEGVTIGQVDNEGEIIEGTEEYVKCDTLLLSVDLVPEIELLTNLETDIHTENCLTPENRYSEMEAKGIFVCGNALYIHEEINSIYEESKAVGKKAVSYVEEKFGNNM</sequence>
<dbReference type="AlphaFoldDB" id="A0A151ASE1"/>
<dbReference type="PRINTS" id="PR00469">
    <property type="entry name" value="PNDRDTASEII"/>
</dbReference>
<name>A0A151ASE1_9CLOT</name>
<comment type="caution">
    <text evidence="3">The sequence shown here is derived from an EMBL/GenBank/DDBJ whole genome shotgun (WGS) entry which is preliminary data.</text>
</comment>
<feature type="domain" description="FAD/NAD(P)-binding" evidence="2">
    <location>
        <begin position="17"/>
        <end position="310"/>
    </location>
</feature>
<reference evidence="3 4" key="1">
    <citation type="submission" date="2016-02" db="EMBL/GenBank/DDBJ databases">
        <title>Genome sequence of Clostridium tepidiprofundi DSM 19306.</title>
        <authorList>
            <person name="Poehlein A."/>
            <person name="Daniel R."/>
        </authorList>
    </citation>
    <scope>NUCLEOTIDE SEQUENCE [LARGE SCALE GENOMIC DNA]</scope>
    <source>
        <strain evidence="3 4">DSM 19306</strain>
    </source>
</reference>
<dbReference type="SUPFAM" id="SSF51905">
    <property type="entry name" value="FAD/NAD(P)-binding domain"/>
    <property type="match status" value="1"/>
</dbReference>
<dbReference type="PANTHER" id="PTHR42949:SF3">
    <property type="entry name" value="ANAEROBIC GLYCEROL-3-PHOSPHATE DEHYDROGENASE SUBUNIT B"/>
    <property type="match status" value="1"/>
</dbReference>
<dbReference type="STRING" id="1121338.CLTEP_25840"/>
<proteinExistence type="predicted"/>
<dbReference type="InterPro" id="IPR051691">
    <property type="entry name" value="Metab_Enz_Cyan_OpOx_G3PDH"/>
</dbReference>
<dbReference type="Proteomes" id="UP000075531">
    <property type="component" value="Unassembled WGS sequence"/>
</dbReference>
<dbReference type="Gene3D" id="3.50.50.60">
    <property type="entry name" value="FAD/NAD(P)-binding domain"/>
    <property type="match status" value="2"/>
</dbReference>
<evidence type="ECO:0000256" key="1">
    <source>
        <dbReference type="ARBA" id="ARBA00023002"/>
    </source>
</evidence>
<protein>
    <submittedName>
        <fullName evidence="3">Thioredoxin reductase</fullName>
        <ecNumber evidence="3">1.8.1.9</ecNumber>
    </submittedName>
</protein>
<keyword evidence="1 3" id="KW-0560">Oxidoreductase</keyword>
<evidence type="ECO:0000259" key="2">
    <source>
        <dbReference type="Pfam" id="PF07992"/>
    </source>
</evidence>
<dbReference type="InterPro" id="IPR023753">
    <property type="entry name" value="FAD/NAD-binding_dom"/>
</dbReference>
<dbReference type="GO" id="GO:0004791">
    <property type="term" value="F:thioredoxin-disulfide reductase (NADPH) activity"/>
    <property type="evidence" value="ECO:0007669"/>
    <property type="project" value="UniProtKB-EC"/>
</dbReference>
<dbReference type="EC" id="1.8.1.9" evidence="3"/>
<dbReference type="PANTHER" id="PTHR42949">
    <property type="entry name" value="ANAEROBIC GLYCEROL-3-PHOSPHATE DEHYDROGENASE SUBUNIT B"/>
    <property type="match status" value="1"/>
</dbReference>
<dbReference type="PRINTS" id="PR00368">
    <property type="entry name" value="FADPNR"/>
</dbReference>
<dbReference type="Pfam" id="PF07992">
    <property type="entry name" value="Pyr_redox_2"/>
    <property type="match status" value="1"/>
</dbReference>
<gene>
    <name evidence="3" type="primary">trxB_4</name>
    <name evidence="3" type="ORF">CLTEP_25840</name>
</gene>
<dbReference type="EMBL" id="LTBA01000066">
    <property type="protein sequence ID" value="KYH30559.1"/>
    <property type="molecule type" value="Genomic_DNA"/>
</dbReference>
<evidence type="ECO:0000313" key="3">
    <source>
        <dbReference type="EMBL" id="KYH30559.1"/>
    </source>
</evidence>
<dbReference type="InterPro" id="IPR036188">
    <property type="entry name" value="FAD/NAD-bd_sf"/>
</dbReference>